<keyword evidence="6" id="KW-0539">Nucleus</keyword>
<sequence>SFFHGTQTDSDRRLLSFQNYEEYLDSLVTPVDICYLKSSKTARQLAELGYRCTSETLNEQSFYRRLRIVRDLLFPVHRHYELTSEFVSPVGTLMKELALRERTNRLRTLSTIIFVRRFITKLQFEESAYIDFYERLKSEDWLPYYRGEKKLLPLKRDLAYYHWRMGKTCLNETRNYVPIIDPKRGLLFKNIHDRQVITVDPTAASPGVQTTRVRIHCPFYEHVILYDHVIRSKITYDN</sequence>
<evidence type="ECO:0000256" key="2">
    <source>
        <dbReference type="ARBA" id="ARBA00004123"/>
    </source>
</evidence>
<feature type="non-terminal residue" evidence="7">
    <location>
        <position position="1"/>
    </location>
</feature>
<accession>A0A151WTQ3</accession>
<dbReference type="GO" id="GO:0005737">
    <property type="term" value="C:cytoplasm"/>
    <property type="evidence" value="ECO:0007669"/>
    <property type="project" value="UniProtKB-SubCell"/>
</dbReference>
<evidence type="ECO:0000256" key="4">
    <source>
        <dbReference type="ARBA" id="ARBA00021436"/>
    </source>
</evidence>
<evidence type="ECO:0000313" key="7">
    <source>
        <dbReference type="EMBL" id="KYQ51015.1"/>
    </source>
</evidence>
<dbReference type="GO" id="GO:0005634">
    <property type="term" value="C:nucleus"/>
    <property type="evidence" value="ECO:0007669"/>
    <property type="project" value="UniProtKB-SubCell"/>
</dbReference>
<evidence type="ECO:0000313" key="8">
    <source>
        <dbReference type="Proteomes" id="UP000075809"/>
    </source>
</evidence>
<dbReference type="AlphaFoldDB" id="A0A151WTQ3"/>
<evidence type="ECO:0000256" key="6">
    <source>
        <dbReference type="ARBA" id="ARBA00023242"/>
    </source>
</evidence>
<comment type="subcellular location">
    <subcellularLocation>
        <location evidence="3">Cytoplasm</location>
    </subcellularLocation>
    <subcellularLocation>
        <location evidence="2">Nucleus</location>
    </subcellularLocation>
</comment>
<protein>
    <recommendedName>
        <fullName evidence="4">Cilia- and flagella-associated protein 299</fullName>
    </recommendedName>
</protein>
<proteinExistence type="predicted"/>
<name>A0A151WTQ3_9HYME</name>
<dbReference type="PANTHER" id="PTHR33588:SF1">
    <property type="entry name" value="CILIA- AND FLAGELLA-ASSOCIATED PROTEIN 299"/>
    <property type="match status" value="1"/>
</dbReference>
<evidence type="ECO:0000256" key="3">
    <source>
        <dbReference type="ARBA" id="ARBA00004496"/>
    </source>
</evidence>
<comment type="function">
    <text evidence="1">May be involved in spermatogenesis.</text>
</comment>
<keyword evidence="8" id="KW-1185">Reference proteome</keyword>
<evidence type="ECO:0000256" key="1">
    <source>
        <dbReference type="ARBA" id="ARBA00003056"/>
    </source>
</evidence>
<keyword evidence="5" id="KW-0963">Cytoplasm</keyword>
<dbReference type="Pfam" id="PF14713">
    <property type="entry name" value="DUF4464"/>
    <property type="match status" value="1"/>
</dbReference>
<dbReference type="InterPro" id="IPR027887">
    <property type="entry name" value="DUF4464"/>
</dbReference>
<evidence type="ECO:0000256" key="5">
    <source>
        <dbReference type="ARBA" id="ARBA00022490"/>
    </source>
</evidence>
<dbReference type="PANTHER" id="PTHR33588">
    <property type="entry name" value="CILIA- AND FLAGELLA-ASSOCIATED PROTEIN 299"/>
    <property type="match status" value="1"/>
</dbReference>
<reference evidence="7 8" key="1">
    <citation type="submission" date="2015-09" db="EMBL/GenBank/DDBJ databases">
        <title>Trachymyrmex zeteki WGS genome.</title>
        <authorList>
            <person name="Nygaard S."/>
            <person name="Hu H."/>
            <person name="Boomsma J."/>
            <person name="Zhang G."/>
        </authorList>
    </citation>
    <scope>NUCLEOTIDE SEQUENCE [LARGE SCALE GENOMIC DNA]</scope>
    <source>
        <strain evidence="7">Tzet28-1</strain>
        <tissue evidence="7">Whole body</tissue>
    </source>
</reference>
<dbReference type="EMBL" id="KQ982763">
    <property type="protein sequence ID" value="KYQ51015.1"/>
    <property type="molecule type" value="Genomic_DNA"/>
</dbReference>
<organism evidence="7 8">
    <name type="scientific">Mycetomoellerius zeteki</name>
    <dbReference type="NCBI Taxonomy" id="64791"/>
    <lineage>
        <taxon>Eukaryota</taxon>
        <taxon>Metazoa</taxon>
        <taxon>Ecdysozoa</taxon>
        <taxon>Arthropoda</taxon>
        <taxon>Hexapoda</taxon>
        <taxon>Insecta</taxon>
        <taxon>Pterygota</taxon>
        <taxon>Neoptera</taxon>
        <taxon>Endopterygota</taxon>
        <taxon>Hymenoptera</taxon>
        <taxon>Apocrita</taxon>
        <taxon>Aculeata</taxon>
        <taxon>Formicoidea</taxon>
        <taxon>Formicidae</taxon>
        <taxon>Myrmicinae</taxon>
        <taxon>Mycetomoellerius</taxon>
    </lineage>
</organism>
<dbReference type="STRING" id="64791.A0A151WTQ3"/>
<gene>
    <name evidence="7" type="ORF">ALC60_09894</name>
</gene>
<dbReference type="Proteomes" id="UP000075809">
    <property type="component" value="Unassembled WGS sequence"/>
</dbReference>